<evidence type="ECO:0000256" key="7">
    <source>
        <dbReference type="ARBA" id="ARBA00022679"/>
    </source>
</evidence>
<evidence type="ECO:0000256" key="18">
    <source>
        <dbReference type="ARBA" id="ARBA00051752"/>
    </source>
</evidence>
<keyword evidence="5" id="KW-0444">Lipid biosynthesis</keyword>
<keyword evidence="10" id="KW-0152">Cholesterol biosynthesis</keyword>
<evidence type="ECO:0000256" key="11">
    <source>
        <dbReference type="ARBA" id="ARBA00022840"/>
    </source>
</evidence>
<dbReference type="InterPro" id="IPR005919">
    <property type="entry name" value="Pmev_kin_anim"/>
</dbReference>
<dbReference type="GO" id="GO:0004631">
    <property type="term" value="F:phosphomevalonate kinase activity"/>
    <property type="evidence" value="ECO:0007669"/>
    <property type="project" value="UniProtKB-EC"/>
</dbReference>
<keyword evidence="13" id="KW-0756">Sterol biosynthesis</keyword>
<dbReference type="PANTHER" id="PTHR13101:SF1">
    <property type="entry name" value="PHOSPHOMEVALONATE KINASE"/>
    <property type="match status" value="1"/>
</dbReference>
<evidence type="ECO:0000256" key="10">
    <source>
        <dbReference type="ARBA" id="ARBA00022778"/>
    </source>
</evidence>
<reference evidence="20 21" key="1">
    <citation type="submission" date="2016-02" db="EMBL/GenBank/DDBJ databases">
        <title>Band-tailed pigeon sequencing and assembly.</title>
        <authorList>
            <person name="Soares A.E."/>
            <person name="Novak B.J."/>
            <person name="Rice E.S."/>
            <person name="O'Connell B."/>
            <person name="Chang D."/>
            <person name="Weber S."/>
            <person name="Shapiro B."/>
        </authorList>
    </citation>
    <scope>NUCLEOTIDE SEQUENCE [LARGE SCALE GENOMIC DNA]</scope>
    <source>
        <strain evidence="20">BTP2013</strain>
        <tissue evidence="20">Blood</tissue>
    </source>
</reference>
<evidence type="ECO:0000256" key="15">
    <source>
        <dbReference type="ARBA" id="ARBA00023166"/>
    </source>
</evidence>
<keyword evidence="12" id="KW-0752">Steroid biosynthesis</keyword>
<organism evidence="20 21">
    <name type="scientific">Patagioenas fasciata monilis</name>
    <dbReference type="NCBI Taxonomy" id="372326"/>
    <lineage>
        <taxon>Eukaryota</taxon>
        <taxon>Metazoa</taxon>
        <taxon>Chordata</taxon>
        <taxon>Craniata</taxon>
        <taxon>Vertebrata</taxon>
        <taxon>Euteleostomi</taxon>
        <taxon>Archelosauria</taxon>
        <taxon>Archosauria</taxon>
        <taxon>Dinosauria</taxon>
        <taxon>Saurischia</taxon>
        <taxon>Theropoda</taxon>
        <taxon>Coelurosauria</taxon>
        <taxon>Aves</taxon>
        <taxon>Neognathae</taxon>
        <taxon>Neoaves</taxon>
        <taxon>Columbimorphae</taxon>
        <taxon>Columbiformes</taxon>
        <taxon>Columbidae</taxon>
        <taxon>Patagioenas</taxon>
    </lineage>
</organism>
<accession>A0A1V4KZD9</accession>
<keyword evidence="15" id="KW-1207">Sterol metabolism</keyword>
<dbReference type="PANTHER" id="PTHR13101">
    <property type="entry name" value="PHOSPHOMEVALONATE KINASE"/>
    <property type="match status" value="1"/>
</dbReference>
<keyword evidence="6" id="KW-0153">Cholesterol metabolism</keyword>
<dbReference type="GO" id="GO:0019287">
    <property type="term" value="P:isopentenyl diphosphate biosynthetic process, mevalonate pathway"/>
    <property type="evidence" value="ECO:0007669"/>
    <property type="project" value="UniProtKB-UniPathway"/>
</dbReference>
<dbReference type="EC" id="2.7.4.2" evidence="3"/>
<evidence type="ECO:0000313" key="20">
    <source>
        <dbReference type="EMBL" id="OPJ89307.1"/>
    </source>
</evidence>
<dbReference type="EMBL" id="LSYS01001156">
    <property type="protein sequence ID" value="OPJ89307.1"/>
    <property type="molecule type" value="Genomic_DNA"/>
</dbReference>
<dbReference type="GO" id="GO:0006695">
    <property type="term" value="P:cholesterol biosynthetic process"/>
    <property type="evidence" value="ECO:0007669"/>
    <property type="project" value="UniProtKB-KW"/>
</dbReference>
<evidence type="ECO:0000256" key="1">
    <source>
        <dbReference type="ARBA" id="ARBA00004514"/>
    </source>
</evidence>
<protein>
    <recommendedName>
        <fullName evidence="17">Phosphomevalonate kinase</fullName>
        <ecNumber evidence="3">2.7.4.2</ecNumber>
    </recommendedName>
</protein>
<name>A0A1V4KZD9_PATFA</name>
<evidence type="ECO:0000256" key="17">
    <source>
        <dbReference type="ARBA" id="ARBA00034549"/>
    </source>
</evidence>
<evidence type="ECO:0000256" key="14">
    <source>
        <dbReference type="ARBA" id="ARBA00023098"/>
    </source>
</evidence>
<dbReference type="GO" id="GO:0005524">
    <property type="term" value="F:ATP binding"/>
    <property type="evidence" value="ECO:0007669"/>
    <property type="project" value="UniProtKB-KW"/>
</dbReference>
<keyword evidence="9 20" id="KW-0418">Kinase</keyword>
<dbReference type="InterPro" id="IPR027417">
    <property type="entry name" value="P-loop_NTPase"/>
</dbReference>
<evidence type="ECO:0000256" key="2">
    <source>
        <dbReference type="ARBA" id="ARBA00005017"/>
    </source>
</evidence>
<dbReference type="STRING" id="372326.A0A1V4KZD9"/>
<evidence type="ECO:0000313" key="21">
    <source>
        <dbReference type="Proteomes" id="UP000190648"/>
    </source>
</evidence>
<evidence type="ECO:0000256" key="13">
    <source>
        <dbReference type="ARBA" id="ARBA00023011"/>
    </source>
</evidence>
<evidence type="ECO:0000256" key="6">
    <source>
        <dbReference type="ARBA" id="ARBA00022548"/>
    </source>
</evidence>
<proteinExistence type="predicted"/>
<keyword evidence="11" id="KW-0067">ATP-binding</keyword>
<evidence type="ECO:0000256" key="9">
    <source>
        <dbReference type="ARBA" id="ARBA00022777"/>
    </source>
</evidence>
<evidence type="ECO:0000256" key="8">
    <source>
        <dbReference type="ARBA" id="ARBA00022741"/>
    </source>
</evidence>
<dbReference type="Pfam" id="PF04275">
    <property type="entry name" value="P-mevalo_kinase"/>
    <property type="match status" value="1"/>
</dbReference>
<gene>
    <name evidence="20" type="primary">PMVK</name>
    <name evidence="20" type="ORF">AV530_019872</name>
</gene>
<comment type="subcellular location">
    <subcellularLocation>
        <location evidence="1">Cytoplasm</location>
        <location evidence="1">Cytosol</location>
    </subcellularLocation>
</comment>
<evidence type="ECO:0000256" key="5">
    <source>
        <dbReference type="ARBA" id="ARBA00022516"/>
    </source>
</evidence>
<comment type="caution">
    <text evidence="20">The sequence shown here is derived from an EMBL/GenBank/DDBJ whole genome shotgun (WGS) entry which is preliminary data.</text>
</comment>
<dbReference type="Gene3D" id="3.40.50.300">
    <property type="entry name" value="P-loop containing nucleotide triphosphate hydrolases"/>
    <property type="match status" value="1"/>
</dbReference>
<keyword evidence="7" id="KW-0808">Transferase</keyword>
<evidence type="ECO:0000256" key="3">
    <source>
        <dbReference type="ARBA" id="ARBA00012958"/>
    </source>
</evidence>
<dbReference type="NCBIfam" id="TIGR01223">
    <property type="entry name" value="Pmev_kin_anim"/>
    <property type="match status" value="1"/>
</dbReference>
<dbReference type="AlphaFoldDB" id="A0A1V4KZD9"/>
<evidence type="ECO:0000256" key="12">
    <source>
        <dbReference type="ARBA" id="ARBA00022955"/>
    </source>
</evidence>
<comment type="pathway">
    <text evidence="2">Isoprenoid biosynthesis; isopentenyl diphosphate biosynthesis via mevalonate pathway; isopentenyl diphosphate from (R)-mevalonate: step 2/3.</text>
</comment>
<keyword evidence="4" id="KW-0963">Cytoplasm</keyword>
<comment type="function">
    <text evidence="19">Catalyzes the reversible ATP-dependent phosphorylation of mevalonate 5-phosphate to produce mevalonate diphosphate and ADP, a key step in the mevalonic acid mediated biosynthesis of isopentenyl diphosphate and other polyisoprenoid metabolites.</text>
</comment>
<evidence type="ECO:0000256" key="19">
    <source>
        <dbReference type="ARBA" id="ARBA00057619"/>
    </source>
</evidence>
<evidence type="ECO:0000256" key="4">
    <source>
        <dbReference type="ARBA" id="ARBA00022490"/>
    </source>
</evidence>
<keyword evidence="14" id="KW-0443">Lipid metabolism</keyword>
<sequence length="193" mass="21764">MGQGHYGAWPAPAPVPVASTPLRRLGPDVCAILRLSGPLKEQYAKEHGLDFQRLLDASAYKESYRQDMIRWGEEKRRADPGFFCRAAVEGAAQPVWVVSDTRRLSDVEWFRDVYGAAVRTVRVVAAEETRRRRNWVFVADGRILCSAPGVDDAESECGLDQGVTFDWVVTNDGDELALDEQLETLLRWLRDQL</sequence>
<keyword evidence="21" id="KW-1185">Reference proteome</keyword>
<dbReference type="GO" id="GO:0005829">
    <property type="term" value="C:cytosol"/>
    <property type="evidence" value="ECO:0007669"/>
    <property type="project" value="UniProtKB-SubCell"/>
</dbReference>
<dbReference type="FunFam" id="3.40.50.300:FF:001026">
    <property type="entry name" value="Phosphomevalonate kinase"/>
    <property type="match status" value="1"/>
</dbReference>
<keyword evidence="16" id="KW-0753">Steroid metabolism</keyword>
<comment type="catalytic activity">
    <reaction evidence="18">
        <text>(R)-5-phosphomevalonate + ATP = (R)-5-diphosphomevalonate + ADP</text>
        <dbReference type="Rhea" id="RHEA:16341"/>
        <dbReference type="ChEBI" id="CHEBI:30616"/>
        <dbReference type="ChEBI" id="CHEBI:57557"/>
        <dbReference type="ChEBI" id="CHEBI:58146"/>
        <dbReference type="ChEBI" id="CHEBI:456216"/>
        <dbReference type="EC" id="2.7.4.2"/>
    </reaction>
    <physiologicalReaction direction="left-to-right" evidence="18">
        <dbReference type="Rhea" id="RHEA:16342"/>
    </physiologicalReaction>
    <physiologicalReaction direction="right-to-left" evidence="18">
        <dbReference type="Rhea" id="RHEA:16343"/>
    </physiologicalReaction>
</comment>
<dbReference type="Proteomes" id="UP000190648">
    <property type="component" value="Unassembled WGS sequence"/>
</dbReference>
<evidence type="ECO:0000256" key="16">
    <source>
        <dbReference type="ARBA" id="ARBA00023221"/>
    </source>
</evidence>
<keyword evidence="8" id="KW-0547">Nucleotide-binding</keyword>
<dbReference type="UniPathway" id="UPA00057">
    <property type="reaction ID" value="UER00099"/>
</dbReference>
<dbReference type="OrthoDB" id="2401875at2759"/>